<dbReference type="InterPro" id="IPR026913">
    <property type="entry name" value="METTL24"/>
</dbReference>
<accession>A0A9P6KBS3</accession>
<dbReference type="InterPro" id="IPR006342">
    <property type="entry name" value="FkbM_mtfrase"/>
</dbReference>
<comment type="caution">
    <text evidence="2">The sequence shown here is derived from an EMBL/GenBank/DDBJ whole genome shotgun (WGS) entry which is preliminary data.</text>
</comment>
<dbReference type="InterPro" id="IPR029063">
    <property type="entry name" value="SAM-dependent_MTases_sf"/>
</dbReference>
<gene>
    <name evidence="2" type="ORF">BGW38_005038</name>
</gene>
<dbReference type="OrthoDB" id="10006218at2759"/>
<keyword evidence="3" id="KW-1185">Reference proteome</keyword>
<evidence type="ECO:0000259" key="1">
    <source>
        <dbReference type="Pfam" id="PF05050"/>
    </source>
</evidence>
<evidence type="ECO:0000313" key="2">
    <source>
        <dbReference type="EMBL" id="KAF9578922.1"/>
    </source>
</evidence>
<dbReference type="PANTHER" id="PTHR32026:SF10">
    <property type="entry name" value="METHYLTRANSFERASE-LIKE PROTEIN 24-RELATED"/>
    <property type="match status" value="1"/>
</dbReference>
<dbReference type="Pfam" id="PF05050">
    <property type="entry name" value="Methyltransf_21"/>
    <property type="match status" value="1"/>
</dbReference>
<organism evidence="2 3">
    <name type="scientific">Lunasporangiospora selenospora</name>
    <dbReference type="NCBI Taxonomy" id="979761"/>
    <lineage>
        <taxon>Eukaryota</taxon>
        <taxon>Fungi</taxon>
        <taxon>Fungi incertae sedis</taxon>
        <taxon>Mucoromycota</taxon>
        <taxon>Mortierellomycotina</taxon>
        <taxon>Mortierellomycetes</taxon>
        <taxon>Mortierellales</taxon>
        <taxon>Mortierellaceae</taxon>
        <taxon>Lunasporangiospora</taxon>
    </lineage>
</organism>
<feature type="domain" description="Methyltransferase FkbM" evidence="1">
    <location>
        <begin position="23"/>
        <end position="105"/>
    </location>
</feature>
<dbReference type="EMBL" id="JAABOA010003199">
    <property type="protein sequence ID" value="KAF9578922.1"/>
    <property type="molecule type" value="Genomic_DNA"/>
</dbReference>
<dbReference type="AlphaFoldDB" id="A0A9P6KBS3"/>
<protein>
    <recommendedName>
        <fullName evidence="1">Methyltransferase FkbM domain-containing protein</fullName>
    </recommendedName>
</protein>
<evidence type="ECO:0000313" key="3">
    <source>
        <dbReference type="Proteomes" id="UP000780801"/>
    </source>
</evidence>
<dbReference type="PANTHER" id="PTHR32026">
    <property type="entry name" value="METHYLTRANSFERASE-LIKE PROTEIN 24"/>
    <property type="match status" value="1"/>
</dbReference>
<name>A0A9P6KBS3_9FUNG</name>
<dbReference type="Proteomes" id="UP000780801">
    <property type="component" value="Unassembled WGS sequence"/>
</dbReference>
<dbReference type="Gene3D" id="3.40.50.150">
    <property type="entry name" value="Vaccinia Virus protein VP39"/>
    <property type="match status" value="1"/>
</dbReference>
<reference evidence="2" key="1">
    <citation type="journal article" date="2020" name="Fungal Divers.">
        <title>Resolving the Mortierellaceae phylogeny through synthesis of multi-gene phylogenetics and phylogenomics.</title>
        <authorList>
            <person name="Vandepol N."/>
            <person name="Liber J."/>
            <person name="Desiro A."/>
            <person name="Na H."/>
            <person name="Kennedy M."/>
            <person name="Barry K."/>
            <person name="Grigoriev I.V."/>
            <person name="Miller A.N."/>
            <person name="O'Donnell K."/>
            <person name="Stajich J.E."/>
            <person name="Bonito G."/>
        </authorList>
    </citation>
    <scope>NUCLEOTIDE SEQUENCE</scope>
    <source>
        <strain evidence="2">KOD1015</strain>
    </source>
</reference>
<sequence>MAIFVTVLDHNRRDDFKDRFRNTINSVNKGHDETLVHWQDVESPKVGQSDRVHFKPYLIKNRDQRKDESGKVWRSLKSLMAENGHDWIDILKIDIEGFEYDAMEAILSDFGDVLPFSQLQMELCVYTGTPLEKYGQQDGGGDDNEKGGDSISFDKFLKWWESIEAKGVYPFWPRSISSQRCHQTISGVQKVVLIFYE</sequence>
<proteinExistence type="predicted"/>